<dbReference type="InterPro" id="IPR040841">
    <property type="entry name" value="Luciferase_dom"/>
</dbReference>
<evidence type="ECO:0000313" key="2">
    <source>
        <dbReference type="EMBL" id="WTW65461.1"/>
    </source>
</evidence>
<protein>
    <submittedName>
        <fullName evidence="2">DUF5519 family protein</fullName>
    </submittedName>
</protein>
<dbReference type="EMBL" id="CP108318">
    <property type="protein sequence ID" value="WTW65461.1"/>
    <property type="molecule type" value="Genomic_DNA"/>
</dbReference>
<feature type="domain" description="Luciferase" evidence="1">
    <location>
        <begin position="36"/>
        <end position="97"/>
    </location>
</feature>
<dbReference type="AlphaFoldDB" id="A0AAU2VER6"/>
<name>A0AAU2VER6_9ACTN</name>
<organism evidence="2">
    <name type="scientific">Streptomyces sp. NBC_00003</name>
    <dbReference type="NCBI Taxonomy" id="2903608"/>
    <lineage>
        <taxon>Bacteria</taxon>
        <taxon>Bacillati</taxon>
        <taxon>Actinomycetota</taxon>
        <taxon>Actinomycetes</taxon>
        <taxon>Kitasatosporales</taxon>
        <taxon>Streptomycetaceae</taxon>
        <taxon>Streptomyces</taxon>
    </lineage>
</organism>
<gene>
    <name evidence="2" type="ORF">OG549_35100</name>
</gene>
<accession>A0AAU2VER6</accession>
<reference evidence="2" key="1">
    <citation type="submission" date="2022-10" db="EMBL/GenBank/DDBJ databases">
        <title>The complete genomes of actinobacterial strains from the NBC collection.</title>
        <authorList>
            <person name="Joergensen T.S."/>
            <person name="Alvarez Arevalo M."/>
            <person name="Sterndorff E.B."/>
            <person name="Faurdal D."/>
            <person name="Vuksanovic O."/>
            <person name="Mourched A.-S."/>
            <person name="Charusanti P."/>
            <person name="Shaw S."/>
            <person name="Blin K."/>
            <person name="Weber T."/>
        </authorList>
    </citation>
    <scope>NUCLEOTIDE SEQUENCE</scope>
    <source>
        <strain evidence="2">NBC_00003</strain>
    </source>
</reference>
<proteinExistence type="predicted"/>
<evidence type="ECO:0000259" key="1">
    <source>
        <dbReference type="Pfam" id="PF17648"/>
    </source>
</evidence>
<sequence length="157" mass="17232">MTAAHRAMDQLQSWPNLVSGPPRCAVGEALFTAEYEVVHFHSGFAADLHLTHLAIERLRPELRHSTAIRLKPGSAWVTILLDCDSDVDLLLTLVSVALKAHTGSPPNLLPSPCTWYRPAVPLQRVPERTVLELPATGMFPAARRAVGRFLPHGPRPV</sequence>
<dbReference type="Pfam" id="PF17648">
    <property type="entry name" value="Luciferase"/>
    <property type="match status" value="1"/>
</dbReference>